<dbReference type="RefSeq" id="WP_098029062.1">
    <property type="nucleotide sequence ID" value="NZ_CP022378.1"/>
</dbReference>
<feature type="transmembrane region" description="Helical" evidence="2">
    <location>
        <begin position="12"/>
        <end position="36"/>
    </location>
</feature>
<dbReference type="Proteomes" id="UP000242855">
    <property type="component" value="Chromosome"/>
</dbReference>
<organism evidence="4 5">
    <name type="scientific">Capnocytophaga cynodegmi</name>
    <dbReference type="NCBI Taxonomy" id="28189"/>
    <lineage>
        <taxon>Bacteria</taxon>
        <taxon>Pseudomonadati</taxon>
        <taxon>Bacteroidota</taxon>
        <taxon>Flavobacteriia</taxon>
        <taxon>Flavobacteriales</taxon>
        <taxon>Flavobacteriaceae</taxon>
        <taxon>Capnocytophaga</taxon>
    </lineage>
</organism>
<sequence length="207" mass="23899">MYKNYIKRLIDFFAALFGLILLSPIFIIVMVGLFFANDGKPFFFQKRPGLHNRVFEIIKFKTMNDRRDSSGKLLPDAERLTKIGSFVRKTSLDEIPQLINVLKGDMSLIGPRPLLVKYLPYYTEREKLRHTVRPGITGLAQVNGRNNISWDDKLEMDAKYVEELSFTNDIKILLKTIENVVSQKDIIVASCESNDLDIVRNNSKKHF</sequence>
<dbReference type="KEGG" id="ccyn:CGC48_07330"/>
<feature type="domain" description="Bacterial sugar transferase" evidence="3">
    <location>
        <begin position="7"/>
        <end position="181"/>
    </location>
</feature>
<dbReference type="AlphaFoldDB" id="A0A250E9N0"/>
<evidence type="ECO:0000256" key="2">
    <source>
        <dbReference type="SAM" id="Phobius"/>
    </source>
</evidence>
<dbReference type="GO" id="GO:0016780">
    <property type="term" value="F:phosphotransferase activity, for other substituted phosphate groups"/>
    <property type="evidence" value="ECO:0007669"/>
    <property type="project" value="TreeGrafter"/>
</dbReference>
<dbReference type="EMBL" id="CP022378">
    <property type="protein sequence ID" value="ATA68458.1"/>
    <property type="molecule type" value="Genomic_DNA"/>
</dbReference>
<accession>A0A250E9N0</accession>
<evidence type="ECO:0000259" key="3">
    <source>
        <dbReference type="Pfam" id="PF02397"/>
    </source>
</evidence>
<dbReference type="Pfam" id="PF02397">
    <property type="entry name" value="Bac_transf"/>
    <property type="match status" value="1"/>
</dbReference>
<proteinExistence type="inferred from homology"/>
<keyword evidence="2" id="KW-0812">Transmembrane</keyword>
<keyword evidence="4" id="KW-0808">Transferase</keyword>
<protein>
    <submittedName>
        <fullName evidence="4">Sugar transferase</fullName>
    </submittedName>
</protein>
<dbReference type="InterPro" id="IPR003362">
    <property type="entry name" value="Bact_transf"/>
</dbReference>
<name>A0A250E9N0_9FLAO</name>
<keyword evidence="2" id="KW-0472">Membrane</keyword>
<dbReference type="GeneID" id="96781605"/>
<reference evidence="4 5" key="1">
    <citation type="journal article" date="2017" name="Genome Announc.">
        <title>Twelve Complete Reference Genomes of Clinical Isolates in the Capnocytophaga Genus.</title>
        <authorList>
            <person name="Villarma A."/>
            <person name="Gulvik C.A."/>
            <person name="Rowe L.A."/>
            <person name="Sheth M."/>
            <person name="Juieng P."/>
            <person name="Nicholson A.C."/>
            <person name="Loparev V.N."/>
            <person name="McQuiston J.R."/>
        </authorList>
    </citation>
    <scope>NUCLEOTIDE SEQUENCE [LARGE SCALE GENOMIC DNA]</scope>
    <source>
        <strain evidence="4 5">G7591</strain>
    </source>
</reference>
<comment type="similarity">
    <text evidence="1">Belongs to the bacterial sugar transferase family.</text>
</comment>
<keyword evidence="2" id="KW-1133">Transmembrane helix</keyword>
<evidence type="ECO:0000313" key="5">
    <source>
        <dbReference type="Proteomes" id="UP000242855"/>
    </source>
</evidence>
<dbReference type="PANTHER" id="PTHR30576">
    <property type="entry name" value="COLANIC BIOSYNTHESIS UDP-GLUCOSE LIPID CARRIER TRANSFERASE"/>
    <property type="match status" value="1"/>
</dbReference>
<dbReference type="PANTHER" id="PTHR30576:SF8">
    <property type="entry name" value="UNDECAPRENYL-PHOSPHATE GALACTOSE PHOSPHOTRANSFERASE"/>
    <property type="match status" value="1"/>
</dbReference>
<evidence type="ECO:0000313" key="4">
    <source>
        <dbReference type="EMBL" id="ATA68458.1"/>
    </source>
</evidence>
<evidence type="ECO:0000256" key="1">
    <source>
        <dbReference type="ARBA" id="ARBA00006464"/>
    </source>
</evidence>
<gene>
    <name evidence="4" type="ORF">CGC48_07330</name>
</gene>